<dbReference type="AlphaFoldDB" id="A0A0D9Z623"/>
<dbReference type="EnsemblPlants" id="OGLUM03G14310.1">
    <property type="protein sequence ID" value="OGLUM03G14310.1"/>
    <property type="gene ID" value="OGLUM03G14310"/>
</dbReference>
<dbReference type="GO" id="GO:0005783">
    <property type="term" value="C:endoplasmic reticulum"/>
    <property type="evidence" value="ECO:0007669"/>
    <property type="project" value="UniProtKB-ARBA"/>
</dbReference>
<dbReference type="PROSITE" id="PS51257">
    <property type="entry name" value="PROKAR_LIPOPROTEIN"/>
    <property type="match status" value="1"/>
</dbReference>
<feature type="region of interest" description="Disordered" evidence="1">
    <location>
        <begin position="148"/>
        <end position="196"/>
    </location>
</feature>
<dbReference type="CDD" id="cd06257">
    <property type="entry name" value="DnaJ"/>
    <property type="match status" value="1"/>
</dbReference>
<dbReference type="Gramene" id="OGLUM03G14310.1">
    <property type="protein sequence ID" value="OGLUM03G14310.1"/>
    <property type="gene ID" value="OGLUM03G14310"/>
</dbReference>
<accession>A0A0D9Z623</accession>
<dbReference type="InterPro" id="IPR001623">
    <property type="entry name" value="DnaJ_domain"/>
</dbReference>
<evidence type="ECO:0000256" key="1">
    <source>
        <dbReference type="SAM" id="MobiDB-lite"/>
    </source>
</evidence>
<dbReference type="eggNOG" id="KOG0714">
    <property type="taxonomic scope" value="Eukaryota"/>
</dbReference>
<reference evidence="3" key="1">
    <citation type="submission" date="2015-04" db="UniProtKB">
        <authorList>
            <consortium name="EnsemblPlants"/>
        </authorList>
    </citation>
    <scope>IDENTIFICATION</scope>
</reference>
<dbReference type="InterPro" id="IPR036869">
    <property type="entry name" value="J_dom_sf"/>
</dbReference>
<reference evidence="3" key="2">
    <citation type="submission" date="2018-05" db="EMBL/GenBank/DDBJ databases">
        <title>OgluRS3 (Oryza glumaepatula Reference Sequence Version 3).</title>
        <authorList>
            <person name="Zhang J."/>
            <person name="Kudrna D."/>
            <person name="Lee S."/>
            <person name="Talag J."/>
            <person name="Welchert J."/>
            <person name="Wing R.A."/>
        </authorList>
    </citation>
    <scope>NUCLEOTIDE SEQUENCE [LARGE SCALE GENOMIC DNA]</scope>
</reference>
<feature type="domain" description="J" evidence="2">
    <location>
        <begin position="22"/>
        <end position="103"/>
    </location>
</feature>
<dbReference type="PANTHER" id="PTHR44743:SF11">
    <property type="entry name" value="PUTATIVE, EXPRESSED-RELATED"/>
    <property type="match status" value="1"/>
</dbReference>
<dbReference type="PRINTS" id="PR00625">
    <property type="entry name" value="JDOMAIN"/>
</dbReference>
<organism evidence="3">
    <name type="scientific">Oryza glumipatula</name>
    <dbReference type="NCBI Taxonomy" id="40148"/>
    <lineage>
        <taxon>Eukaryota</taxon>
        <taxon>Viridiplantae</taxon>
        <taxon>Streptophyta</taxon>
        <taxon>Embryophyta</taxon>
        <taxon>Tracheophyta</taxon>
        <taxon>Spermatophyta</taxon>
        <taxon>Magnoliopsida</taxon>
        <taxon>Liliopsida</taxon>
        <taxon>Poales</taxon>
        <taxon>Poaceae</taxon>
        <taxon>BOP clade</taxon>
        <taxon>Oryzoideae</taxon>
        <taxon>Oryzeae</taxon>
        <taxon>Oryzinae</taxon>
        <taxon>Oryza</taxon>
    </lineage>
</organism>
<name>A0A0D9Z623_9ORYZ</name>
<keyword evidence="4" id="KW-1185">Reference proteome</keyword>
<dbReference type="SMART" id="SM00271">
    <property type="entry name" value="DnaJ"/>
    <property type="match status" value="1"/>
</dbReference>
<dbReference type="HOGENOM" id="CLU_935009_0_0_1"/>
<sequence>MDASARSGNASGGAGAGASACCYYSLLGIRKNASATDVRAAYRRLAMKWHPDRCVSDPGEANRRFQRIQEAYSGKAHPLGRPQFALATFLSDKGKRAMYDAGLFDPLDDDDQDFSDFMQEMLVMMDNVKNEKPDTLEDLQKMLQDIVSGDGGSRGGGVGGRVPSDGTRRTRVAPYPAQSRSRTTENDTPLPPSTLANKTPLDWTIARSRLCGGVVGLPRSWLVGRAPFPASKVAVAAGPAGSPGPEDFFGDFCWLRRDGNPEWPVGGAIMRAGASRAWQINDIVKRRKYHQTDVMLDV</sequence>
<dbReference type="PROSITE" id="PS50076">
    <property type="entry name" value="DNAJ_2"/>
    <property type="match status" value="1"/>
</dbReference>
<dbReference type="STRING" id="40148.A0A0D9Z623"/>
<dbReference type="PANTHER" id="PTHR44743">
    <property type="entry name" value="PUTATIVE, EXPRESSED-RELATED"/>
    <property type="match status" value="1"/>
</dbReference>
<proteinExistence type="predicted"/>
<dbReference type="SUPFAM" id="SSF46565">
    <property type="entry name" value="Chaperone J-domain"/>
    <property type="match status" value="1"/>
</dbReference>
<dbReference type="Gene3D" id="1.10.287.110">
    <property type="entry name" value="DnaJ domain"/>
    <property type="match status" value="1"/>
</dbReference>
<evidence type="ECO:0000313" key="4">
    <source>
        <dbReference type="Proteomes" id="UP000026961"/>
    </source>
</evidence>
<protein>
    <recommendedName>
        <fullName evidence="2">J domain-containing protein</fullName>
    </recommendedName>
</protein>
<evidence type="ECO:0000259" key="2">
    <source>
        <dbReference type="PROSITE" id="PS50076"/>
    </source>
</evidence>
<dbReference type="Pfam" id="PF00226">
    <property type="entry name" value="DnaJ"/>
    <property type="match status" value="1"/>
</dbReference>
<dbReference type="Proteomes" id="UP000026961">
    <property type="component" value="Chromosome 3"/>
</dbReference>
<evidence type="ECO:0000313" key="3">
    <source>
        <dbReference type="EnsemblPlants" id="OGLUM03G14310.1"/>
    </source>
</evidence>
<feature type="compositionally biased region" description="Gly residues" evidence="1">
    <location>
        <begin position="149"/>
        <end position="160"/>
    </location>
</feature>